<evidence type="ECO:0000313" key="3">
    <source>
        <dbReference type="EMBL" id="OAQ82971.1"/>
    </source>
</evidence>
<dbReference type="AlphaFoldDB" id="A0A179H0G2"/>
<feature type="region of interest" description="Disordered" evidence="1">
    <location>
        <begin position="89"/>
        <end position="114"/>
    </location>
</feature>
<protein>
    <submittedName>
        <fullName evidence="3">Uncharacterized protein</fullName>
    </submittedName>
</protein>
<dbReference type="EMBL" id="LSBI01000008">
    <property type="protein sequence ID" value="OAQ82971.1"/>
    <property type="molecule type" value="Genomic_DNA"/>
</dbReference>
<proteinExistence type="predicted"/>
<evidence type="ECO:0000313" key="4">
    <source>
        <dbReference type="Proteomes" id="UP000078340"/>
    </source>
</evidence>
<feature type="compositionally biased region" description="Basic residues" evidence="1">
    <location>
        <begin position="105"/>
        <end position="114"/>
    </location>
</feature>
<dbReference type="Proteomes" id="UP000078340">
    <property type="component" value="Unassembled WGS sequence"/>
</dbReference>
<organism evidence="3 4">
    <name type="scientific">Purpureocillium lilacinum</name>
    <name type="common">Paecilomyces lilacinus</name>
    <dbReference type="NCBI Taxonomy" id="33203"/>
    <lineage>
        <taxon>Eukaryota</taxon>
        <taxon>Fungi</taxon>
        <taxon>Dikarya</taxon>
        <taxon>Ascomycota</taxon>
        <taxon>Pezizomycotina</taxon>
        <taxon>Sordariomycetes</taxon>
        <taxon>Hypocreomycetidae</taxon>
        <taxon>Hypocreales</taxon>
        <taxon>Ophiocordycipitaceae</taxon>
        <taxon>Purpureocillium</taxon>
    </lineage>
</organism>
<accession>A0A179H0G2</accession>
<evidence type="ECO:0000256" key="1">
    <source>
        <dbReference type="SAM" id="MobiDB-lite"/>
    </source>
</evidence>
<name>A0A179H0G2_PURLI</name>
<evidence type="ECO:0000313" key="2">
    <source>
        <dbReference type="EMBL" id="OAQ74858.1"/>
    </source>
</evidence>
<feature type="region of interest" description="Disordered" evidence="1">
    <location>
        <begin position="1"/>
        <end position="53"/>
    </location>
</feature>
<dbReference type="EMBL" id="LSBH01000009">
    <property type="protein sequence ID" value="OAQ74858.1"/>
    <property type="molecule type" value="Genomic_DNA"/>
</dbReference>
<dbReference type="Proteomes" id="UP000078240">
    <property type="component" value="Unassembled WGS sequence"/>
</dbReference>
<comment type="caution">
    <text evidence="3">The sequence shown here is derived from an EMBL/GenBank/DDBJ whole genome shotgun (WGS) entry which is preliminary data.</text>
</comment>
<gene>
    <name evidence="2" type="ORF">VFPBJ_10153</name>
    <name evidence="3" type="ORF">VFPFJ_08774</name>
</gene>
<reference evidence="3 4" key="1">
    <citation type="submission" date="2016-02" db="EMBL/GenBank/DDBJ databases">
        <title>Biosynthesis of antibiotic leucinostatins and their inhibition on Phytophthora in bio-control Purpureocillium lilacinum.</title>
        <authorList>
            <person name="Wang G."/>
            <person name="Liu Z."/>
            <person name="Lin R."/>
            <person name="Li E."/>
            <person name="Mao Z."/>
            <person name="Ling J."/>
            <person name="Yin W."/>
            <person name="Xie B."/>
        </authorList>
    </citation>
    <scope>NUCLEOTIDE SEQUENCE [LARGE SCALE GENOMIC DNA]</scope>
    <source>
        <strain evidence="2">PLBJ-1</strain>
        <strain evidence="3">PLFJ-1</strain>
    </source>
</reference>
<sequence length="114" mass="12812">MLPQSSPRHQPCHYPAYNFAPPPASAASPRSFTHPAEPWLHLPTNGGQPPNPVPTMVVPIEAASAAMANYYAPLLNRRSRRLSYSLQPRAFRHLTSHKRGEAKKSRSRHGRDRR</sequence>